<evidence type="ECO:0000313" key="2">
    <source>
        <dbReference type="EMBL" id="ERN09915.1"/>
    </source>
</evidence>
<dbReference type="AlphaFoldDB" id="W1PRM8"/>
<feature type="compositionally biased region" description="Polar residues" evidence="1">
    <location>
        <begin position="151"/>
        <end position="163"/>
    </location>
</feature>
<reference evidence="3" key="1">
    <citation type="journal article" date="2013" name="Science">
        <title>The Amborella genome and the evolution of flowering plants.</title>
        <authorList>
            <consortium name="Amborella Genome Project"/>
        </authorList>
    </citation>
    <scope>NUCLEOTIDE SEQUENCE [LARGE SCALE GENOMIC DNA]</scope>
</reference>
<feature type="region of interest" description="Disordered" evidence="1">
    <location>
        <begin position="128"/>
        <end position="163"/>
    </location>
</feature>
<dbReference type="Gramene" id="ERN09915">
    <property type="protein sequence ID" value="ERN09915"/>
    <property type="gene ID" value="AMTR_s00013p00168830"/>
</dbReference>
<evidence type="ECO:0000256" key="1">
    <source>
        <dbReference type="SAM" id="MobiDB-lite"/>
    </source>
</evidence>
<dbReference type="HOGENOM" id="CLU_040737_0_0_1"/>
<name>W1PRM8_AMBTC</name>
<dbReference type="PANTHER" id="PTHR34959:SF3">
    <property type="entry name" value="PROTEIN LAZY 1"/>
    <property type="match status" value="1"/>
</dbReference>
<protein>
    <submittedName>
        <fullName evidence="2">Uncharacterized protein</fullName>
    </submittedName>
</protein>
<proteinExistence type="predicted"/>
<dbReference type="PANTHER" id="PTHR34959">
    <property type="entry name" value="PROTEIN LAZY 1"/>
    <property type="match status" value="1"/>
</dbReference>
<dbReference type="InterPro" id="IPR038928">
    <property type="entry name" value="LAZY1"/>
</dbReference>
<evidence type="ECO:0000313" key="3">
    <source>
        <dbReference type="Proteomes" id="UP000017836"/>
    </source>
</evidence>
<organism evidence="2 3">
    <name type="scientific">Amborella trichopoda</name>
    <dbReference type="NCBI Taxonomy" id="13333"/>
    <lineage>
        <taxon>Eukaryota</taxon>
        <taxon>Viridiplantae</taxon>
        <taxon>Streptophyta</taxon>
        <taxon>Embryophyta</taxon>
        <taxon>Tracheophyta</taxon>
        <taxon>Spermatophyta</taxon>
        <taxon>Magnoliopsida</taxon>
        <taxon>Amborellales</taxon>
        <taxon>Amborellaceae</taxon>
        <taxon>Amborella</taxon>
    </lineage>
</organism>
<dbReference type="EMBL" id="KI392979">
    <property type="protein sequence ID" value="ERN09915.1"/>
    <property type="molecule type" value="Genomic_DNA"/>
</dbReference>
<sequence>MQSDMVIILVSGASCNCFSGRPSFDGKPEFSFGPISQKDRLYRKSFAGLESIEDEDPIEIEDDVFANLNERLLAIGTLGLDPVAPDESQLEAHFDIQDLPEKESELTPTHIKLINEELEKVLNHHAKEEAQGHAPAPAPPQAQGQVLINHHPNNNAKDSGVENQGQYGNVCPLQGYLFGSPVNIGAVRVKEQRTSLGELFMRSKAEDVMREKEEREEKKEGNSNDNNNTKVGAHLVRKILGRKSAHRNTSSNANADSSIDPAANKLHKVTFL</sequence>
<dbReference type="eggNOG" id="ENOG502QRWV">
    <property type="taxonomic scope" value="Eukaryota"/>
</dbReference>
<dbReference type="GO" id="GO:0009630">
    <property type="term" value="P:gravitropism"/>
    <property type="evidence" value="ECO:0007669"/>
    <property type="project" value="InterPro"/>
</dbReference>
<keyword evidence="3" id="KW-1185">Reference proteome</keyword>
<feature type="region of interest" description="Disordered" evidence="1">
    <location>
        <begin position="206"/>
        <end position="230"/>
    </location>
</feature>
<dbReference type="OMA" id="KEGNNQP"/>
<dbReference type="Proteomes" id="UP000017836">
    <property type="component" value="Unassembled WGS sequence"/>
</dbReference>
<feature type="compositionally biased region" description="Basic and acidic residues" evidence="1">
    <location>
        <begin position="206"/>
        <end position="222"/>
    </location>
</feature>
<accession>W1PRM8</accession>
<gene>
    <name evidence="2" type="ORF">AMTR_s00013p00168830</name>
</gene>
<dbReference type="GO" id="GO:2000012">
    <property type="term" value="P:regulation of auxin polar transport"/>
    <property type="evidence" value="ECO:0007669"/>
    <property type="project" value="InterPro"/>
</dbReference>